<evidence type="ECO:0000256" key="9">
    <source>
        <dbReference type="ARBA" id="ARBA00023180"/>
    </source>
</evidence>
<feature type="transmembrane region" description="Helical" evidence="11">
    <location>
        <begin position="670"/>
        <end position="693"/>
    </location>
</feature>
<dbReference type="FunFam" id="1.20.1560.10:FF:000366">
    <property type="entry name" value="Uncharacterized protein"/>
    <property type="match status" value="1"/>
</dbReference>
<dbReference type="Pfam" id="PF00664">
    <property type="entry name" value="ABC_membrane"/>
    <property type="match status" value="2"/>
</dbReference>
<evidence type="ECO:0000313" key="14">
    <source>
        <dbReference type="EMBL" id="EFP75545.2"/>
    </source>
</evidence>
<feature type="transmembrane region" description="Helical" evidence="11">
    <location>
        <begin position="56"/>
        <end position="77"/>
    </location>
</feature>
<dbReference type="GO" id="GO:0005524">
    <property type="term" value="F:ATP binding"/>
    <property type="evidence" value="ECO:0007669"/>
    <property type="project" value="UniProtKB-KW"/>
</dbReference>
<protein>
    <recommendedName>
        <fullName evidence="16">P-loop containing nucleoside triphosphate hydrolase protein</fullName>
    </recommendedName>
</protein>
<dbReference type="PROSITE" id="PS50929">
    <property type="entry name" value="ABC_TM1F"/>
    <property type="match status" value="2"/>
</dbReference>
<dbReference type="InterPro" id="IPR003593">
    <property type="entry name" value="AAA+_ATPase"/>
</dbReference>
<evidence type="ECO:0000256" key="4">
    <source>
        <dbReference type="ARBA" id="ARBA00022737"/>
    </source>
</evidence>
<dbReference type="STRING" id="418459.E3JU20"/>
<dbReference type="FunFam" id="3.40.50.300:FF:000825">
    <property type="entry name" value="ABC bile acid transporter"/>
    <property type="match status" value="1"/>
</dbReference>
<feature type="transmembrane region" description="Helical" evidence="11">
    <location>
        <begin position="583"/>
        <end position="606"/>
    </location>
</feature>
<dbReference type="InterPro" id="IPR017871">
    <property type="entry name" value="ABC_transporter-like_CS"/>
</dbReference>
<dbReference type="InterPro" id="IPR036640">
    <property type="entry name" value="ABC1_TM_sf"/>
</dbReference>
<evidence type="ECO:0000256" key="2">
    <source>
        <dbReference type="ARBA" id="ARBA00022448"/>
    </source>
</evidence>
<evidence type="ECO:0008006" key="16">
    <source>
        <dbReference type="Google" id="ProtNLM"/>
    </source>
</evidence>
<feature type="transmembrane region" description="Helical" evidence="11">
    <location>
        <begin position="1077"/>
        <end position="1098"/>
    </location>
</feature>
<sequence>MYFQSVIESQQLPLQDYGERQIRGDHHWCRGFSQPSWNGQDFSRCARLKYLIGEPALVLVLLLGGSFILPCLLCLWARIRSRKTAGSWLTRRVVPPYEALHNRGSPQATLHDPELNGPDAVSQAEDQIIAIEVMREGGLGIDKQDRQELHGVNSLPSPLHIHQDCCGETTTYLTALVKSWKDISISACTVGMLVTAAARYFISTDADAGSNWLLIPIILWLSVSVMSIVKLLIQIRTVIRNKPHPHPTYFELEYRTVPIYLVSLPLELLDTRSILLQHFGGQHTVEATYQLMVIRLLTLMFLIIANVLELVTPRPTTLLPGSSKERSSSIAPVDSQPEVQRPAPLEPGRSLLSLAYFIHTDSYIWRHKSVTATEESIPDIRADDKSAAILFRWKKEQNEYEAGNIKPSLLRALTWHSRNILLSQQLFAYFNAAGSLLPPFFLQRIVGFISSKSGENPQPGHVALLYAFGMLSTQAFLAFSLSASLMTGRRLSLRLRALLITLIFTKSLRRTGVNAKLSEGVDTRNDDSSTQIKSPSKEDPGGSASTGKITNLVSNDIASLAEIGSHLHFLWPESPVQLILAGIYLYVLLGYSALAGMFCIIIAVPIQSYLTAIWARYQDMLMGAADKRLGLAAEVINNIKVIKFFAWESKFLQKMQVLREAELTMLFKRLLVTIGESAVSLSVPIIVSIVTFYTHTKVFGKSLTAEEAFTALALFNVFKFPLNVLVDTISGVSQSYVSLKRIESFLNEKDTEKYSSLSVPRREAGDPLVGFKNATFTYEAKQEDADPTLESSTFKLGGLDFGFPEGKLSLIIGRVGSGKSTLLLSLLGETTKLSGEAFLPSPVCRAWGLDPELQLTDTTAYCPQQAWLLSDSIRNNILYGSTMNRSRYTQVLKACALAPDLATFTDGDLTEIGDKGTVLSGGQKARISLARALYSPAKVLLLDDVLSAVDSHTAQHLFNHVLNGPLMKDRTCILVTNAVDLCMPAASFFVSLDRGQVVYAGDPSASKLPSTFVSGNRKVNSNQSAPTIDPELIIEDLAAAILNKDEEIIELKTRATQTLVEEEHQAVGAVSFRTYKLYYDCLGGLIPLFNTFVMFILAELGNILSTWVLKQWTESNQKSASLTNLTSSSLLPPSILTATKILSTSPNPLYLNLHADSSSERDSIPEARPDHYILLYLLTGMFALAFELIRETYFTCQSIIAGRKLYERLIGTLLSAQVRFFDTVPMGRVLSRLSTDVRTVDQDLADTLIYMAEEVLGTMAILIVVIAVLPMGFLLCAMVACSIYVAIGYLYLASTREIKRYESTSRSPVISLCTECLGGVTSIRAYGDIGRYTQQMFRLIDGYNRPFFMLWMCNRWLSCRIDTAVALFTFLVVIYIIQSDMPAALSGFALSYVISLNKKTLLKLTTCALIVKVERIHEYLGIDQEPKAGIQPPAAWPSKQGAIEVQGLTARYAPHLPLALKSVSFSVKAGEKIGICGRTGSGKSTLALSFFRFIEAEAGQILIDGLDISKLDLTSLRSRLTIIPQESVLFSAPIRWNLDPFSEHDDNQIWDALRRVGMAAPSSELLPNGSNAADEPPEPSSMAQDLPFITSLDMEVKEGGKNFSTGQRQLLAIARAILKLENSALLILDESTASLDAESDEKIQATIRSEMGNSTILCIAHRLKTIIDYDKVLVLSDGEVLEFDEPWKLLLDDEDGEQEVGSVKKTSAFRELCLKSGHYDELKQCALKAKELRSKSH</sequence>
<evidence type="ECO:0000256" key="1">
    <source>
        <dbReference type="ARBA" id="ARBA00004141"/>
    </source>
</evidence>
<evidence type="ECO:0000313" key="15">
    <source>
        <dbReference type="Proteomes" id="UP000008783"/>
    </source>
</evidence>
<keyword evidence="2" id="KW-0813">Transport</keyword>
<feature type="domain" description="ABC transmembrane type-1" evidence="13">
    <location>
        <begin position="426"/>
        <end position="734"/>
    </location>
</feature>
<dbReference type="HOGENOM" id="CLU_000604_27_6_1"/>
<dbReference type="GO" id="GO:0016887">
    <property type="term" value="F:ATP hydrolysis activity"/>
    <property type="evidence" value="ECO:0007669"/>
    <property type="project" value="InterPro"/>
</dbReference>
<dbReference type="InterPro" id="IPR050173">
    <property type="entry name" value="ABC_transporter_C-like"/>
</dbReference>
<reference key="1">
    <citation type="submission" date="2007-01" db="EMBL/GenBank/DDBJ databases">
        <title>The Genome Sequence of Puccinia graminis f. sp. tritici Strain CRL 75-36-700-3.</title>
        <authorList>
            <consortium name="The Broad Institute Genome Sequencing Platform"/>
            <person name="Birren B."/>
            <person name="Lander E."/>
            <person name="Galagan J."/>
            <person name="Nusbaum C."/>
            <person name="Devon K."/>
            <person name="Cuomo C."/>
            <person name="Jaffe D."/>
            <person name="Butler J."/>
            <person name="Alvarez P."/>
            <person name="Gnerre S."/>
            <person name="Grabherr M."/>
            <person name="Mauceli E."/>
            <person name="Brockman W."/>
            <person name="Young S."/>
            <person name="LaButti K."/>
            <person name="Sykes S."/>
            <person name="DeCaprio D."/>
            <person name="Crawford M."/>
            <person name="Koehrsen M."/>
            <person name="Engels R."/>
            <person name="Montgomery P."/>
            <person name="Pearson M."/>
            <person name="Howarth C."/>
            <person name="Larson L."/>
            <person name="White J."/>
            <person name="Zeng Q."/>
            <person name="Kodira C."/>
            <person name="Yandava C."/>
            <person name="Alvarado L."/>
            <person name="O'Leary S."/>
            <person name="Szabo L."/>
            <person name="Dean R."/>
            <person name="Schein J."/>
        </authorList>
    </citation>
    <scope>NUCLEOTIDE SEQUENCE</scope>
    <source>
        <strain>CRL 75-36-700-3</strain>
    </source>
</reference>
<dbReference type="PROSITE" id="PS00211">
    <property type="entry name" value="ABC_TRANSPORTER_1"/>
    <property type="match status" value="1"/>
</dbReference>
<evidence type="ECO:0000259" key="13">
    <source>
        <dbReference type="PROSITE" id="PS50929"/>
    </source>
</evidence>
<dbReference type="OrthoDB" id="6500128at2759"/>
<keyword evidence="5" id="KW-0547">Nucleotide-binding</keyword>
<dbReference type="InterPro" id="IPR003439">
    <property type="entry name" value="ABC_transporter-like_ATP-bd"/>
</dbReference>
<keyword evidence="6" id="KW-0067">ATP-binding</keyword>
<evidence type="ECO:0000259" key="12">
    <source>
        <dbReference type="PROSITE" id="PS50893"/>
    </source>
</evidence>
<feature type="domain" description="ABC transporter" evidence="12">
    <location>
        <begin position="1443"/>
        <end position="1702"/>
    </location>
</feature>
<gene>
    <name evidence="14" type="ORF">PGTG_00876</name>
</gene>
<dbReference type="PANTHER" id="PTHR24223">
    <property type="entry name" value="ATP-BINDING CASSETTE SUB-FAMILY C"/>
    <property type="match status" value="1"/>
</dbReference>
<dbReference type="eggNOG" id="KOG0054">
    <property type="taxonomic scope" value="Eukaryota"/>
</dbReference>
<accession>E3JU20</accession>
<dbReference type="EMBL" id="DS178264">
    <property type="protein sequence ID" value="EFP75545.2"/>
    <property type="molecule type" value="Genomic_DNA"/>
</dbReference>
<dbReference type="CDD" id="cd03244">
    <property type="entry name" value="ABCC_MRP_domain2"/>
    <property type="match status" value="1"/>
</dbReference>
<feature type="domain" description="ABC transmembrane type-1" evidence="13">
    <location>
        <begin position="1092"/>
        <end position="1396"/>
    </location>
</feature>
<keyword evidence="9" id="KW-0325">Glycoprotein</keyword>
<proteinExistence type="predicted"/>
<dbReference type="CDD" id="cd18604">
    <property type="entry name" value="ABC_6TM_VMR1_D2_like"/>
    <property type="match status" value="1"/>
</dbReference>
<feature type="transmembrane region" description="Helical" evidence="11">
    <location>
        <begin position="1357"/>
        <end position="1377"/>
    </location>
</feature>
<feature type="transmembrane region" description="Helical" evidence="11">
    <location>
        <begin position="463"/>
        <end position="486"/>
    </location>
</feature>
<dbReference type="KEGG" id="pgr:PGTG_00876"/>
<reference evidence="15" key="2">
    <citation type="journal article" date="2011" name="Proc. Natl. Acad. Sci. U.S.A.">
        <title>Obligate biotrophy features unraveled by the genomic analysis of rust fungi.</title>
        <authorList>
            <person name="Duplessis S."/>
            <person name="Cuomo C.A."/>
            <person name="Lin Y.-C."/>
            <person name="Aerts A."/>
            <person name="Tisserant E."/>
            <person name="Veneault-Fourrey C."/>
            <person name="Joly D.L."/>
            <person name="Hacquard S."/>
            <person name="Amselem J."/>
            <person name="Cantarel B.L."/>
            <person name="Chiu R."/>
            <person name="Coutinho P.M."/>
            <person name="Feau N."/>
            <person name="Field M."/>
            <person name="Frey P."/>
            <person name="Gelhaye E."/>
            <person name="Goldberg J."/>
            <person name="Grabherr M.G."/>
            <person name="Kodira C.D."/>
            <person name="Kohler A."/>
            <person name="Kuees U."/>
            <person name="Lindquist E.A."/>
            <person name="Lucas S.M."/>
            <person name="Mago R."/>
            <person name="Mauceli E."/>
            <person name="Morin E."/>
            <person name="Murat C."/>
            <person name="Pangilinan J.L."/>
            <person name="Park R."/>
            <person name="Pearson M."/>
            <person name="Quesneville H."/>
            <person name="Rouhier N."/>
            <person name="Sakthikumar S."/>
            <person name="Salamov A.A."/>
            <person name="Schmutz J."/>
            <person name="Selles B."/>
            <person name="Shapiro H."/>
            <person name="Tanguay P."/>
            <person name="Tuskan G.A."/>
            <person name="Henrissat B."/>
            <person name="Van de Peer Y."/>
            <person name="Rouze P."/>
            <person name="Ellis J.G."/>
            <person name="Dodds P.N."/>
            <person name="Schein J.E."/>
            <person name="Zhong S."/>
            <person name="Hamelin R.C."/>
            <person name="Grigoriev I.V."/>
            <person name="Szabo L.J."/>
            <person name="Martin F."/>
        </authorList>
    </citation>
    <scope>NUCLEOTIDE SEQUENCE [LARGE SCALE GENOMIC DNA]</scope>
    <source>
        <strain evidence="15">CRL 75-36-700-3 / race SCCL</strain>
    </source>
</reference>
<dbReference type="GeneID" id="10543261"/>
<dbReference type="SMART" id="SM00382">
    <property type="entry name" value="AAA"/>
    <property type="match status" value="2"/>
</dbReference>
<dbReference type="InParanoid" id="E3JU20"/>
<dbReference type="Gene3D" id="1.20.1560.10">
    <property type="entry name" value="ABC transporter type 1, transmembrane domain"/>
    <property type="match status" value="2"/>
</dbReference>
<evidence type="ECO:0000256" key="7">
    <source>
        <dbReference type="ARBA" id="ARBA00022989"/>
    </source>
</evidence>
<feature type="region of interest" description="Disordered" evidence="10">
    <location>
        <begin position="319"/>
        <end position="344"/>
    </location>
</feature>
<name>E3JU20_PUCGT</name>
<keyword evidence="3 11" id="KW-0812">Transmembrane</keyword>
<dbReference type="PROSITE" id="PS50893">
    <property type="entry name" value="ABC_TRANSPORTER_2"/>
    <property type="match status" value="2"/>
</dbReference>
<feature type="transmembrane region" description="Helical" evidence="11">
    <location>
        <begin position="1259"/>
        <end position="1292"/>
    </location>
</feature>
<dbReference type="CDD" id="cd18596">
    <property type="entry name" value="ABC_6TM_VMR1_D1_like"/>
    <property type="match status" value="1"/>
</dbReference>
<evidence type="ECO:0000256" key="6">
    <source>
        <dbReference type="ARBA" id="ARBA00022840"/>
    </source>
</evidence>
<keyword evidence="7 11" id="KW-1133">Transmembrane helix</keyword>
<feature type="region of interest" description="Disordered" evidence="10">
    <location>
        <begin position="1562"/>
        <end position="1584"/>
    </location>
</feature>
<dbReference type="CDD" id="cd03250">
    <property type="entry name" value="ABCC_MRP_domain1"/>
    <property type="match status" value="1"/>
</dbReference>
<evidence type="ECO:0000256" key="5">
    <source>
        <dbReference type="ARBA" id="ARBA00022741"/>
    </source>
</evidence>
<dbReference type="SUPFAM" id="SSF52540">
    <property type="entry name" value="P-loop containing nucleoside triphosphate hydrolases"/>
    <property type="match status" value="2"/>
</dbReference>
<dbReference type="Gene3D" id="3.40.50.300">
    <property type="entry name" value="P-loop containing nucleotide triphosphate hydrolases"/>
    <property type="match status" value="2"/>
</dbReference>
<dbReference type="GO" id="GO:0140359">
    <property type="term" value="F:ABC-type transporter activity"/>
    <property type="evidence" value="ECO:0000318"/>
    <property type="project" value="GO_Central"/>
</dbReference>
<keyword evidence="15" id="KW-1185">Reference proteome</keyword>
<feature type="transmembrane region" description="Helical" evidence="11">
    <location>
        <begin position="1173"/>
        <end position="1193"/>
    </location>
</feature>
<feature type="transmembrane region" description="Helical" evidence="11">
    <location>
        <begin position="426"/>
        <end position="443"/>
    </location>
</feature>
<dbReference type="SUPFAM" id="SSF90123">
    <property type="entry name" value="ABC transporter transmembrane region"/>
    <property type="match status" value="2"/>
</dbReference>
<evidence type="ECO:0000256" key="3">
    <source>
        <dbReference type="ARBA" id="ARBA00022692"/>
    </source>
</evidence>
<evidence type="ECO:0000256" key="8">
    <source>
        <dbReference type="ARBA" id="ARBA00023136"/>
    </source>
</evidence>
<organism evidence="14 15">
    <name type="scientific">Puccinia graminis f. sp. tritici (strain CRL 75-36-700-3 / race SCCL)</name>
    <name type="common">Black stem rust fungus</name>
    <dbReference type="NCBI Taxonomy" id="418459"/>
    <lineage>
        <taxon>Eukaryota</taxon>
        <taxon>Fungi</taxon>
        <taxon>Dikarya</taxon>
        <taxon>Basidiomycota</taxon>
        <taxon>Pucciniomycotina</taxon>
        <taxon>Pucciniomycetes</taxon>
        <taxon>Pucciniales</taxon>
        <taxon>Pucciniaceae</taxon>
        <taxon>Puccinia</taxon>
    </lineage>
</organism>
<dbReference type="VEuPathDB" id="FungiDB:PGTG_00876"/>
<dbReference type="Pfam" id="PF00005">
    <property type="entry name" value="ABC_tran"/>
    <property type="match status" value="2"/>
</dbReference>
<dbReference type="GO" id="GO:0000329">
    <property type="term" value="C:fungal-type vacuole membrane"/>
    <property type="evidence" value="ECO:0000318"/>
    <property type="project" value="GO_Central"/>
</dbReference>
<dbReference type="FunFam" id="3.40.50.300:FF:000630">
    <property type="entry name" value="ATP-binding cassette (ABC) transporter, putative"/>
    <property type="match status" value="1"/>
</dbReference>
<feature type="domain" description="ABC transporter" evidence="12">
    <location>
        <begin position="780"/>
        <end position="1019"/>
    </location>
</feature>
<dbReference type="PANTHER" id="PTHR24223:SF353">
    <property type="entry name" value="ABC TRANSPORTER ATP-BINDING PROTEIN_PERMEASE VMR1-RELATED"/>
    <property type="match status" value="1"/>
</dbReference>
<comment type="subcellular location">
    <subcellularLocation>
        <location evidence="1">Membrane</location>
        <topology evidence="1">Multi-pass membrane protein</topology>
    </subcellularLocation>
</comment>
<dbReference type="GO" id="GO:0055085">
    <property type="term" value="P:transmembrane transport"/>
    <property type="evidence" value="ECO:0000318"/>
    <property type="project" value="GO_Central"/>
</dbReference>
<evidence type="ECO:0000256" key="11">
    <source>
        <dbReference type="SAM" id="Phobius"/>
    </source>
</evidence>
<feature type="transmembrane region" description="Helical" evidence="11">
    <location>
        <begin position="214"/>
        <end position="233"/>
    </location>
</feature>
<feature type="region of interest" description="Disordered" evidence="10">
    <location>
        <begin position="519"/>
        <end position="546"/>
    </location>
</feature>
<dbReference type="RefSeq" id="XP_003319964.2">
    <property type="nucleotide sequence ID" value="XM_003319916.2"/>
</dbReference>
<keyword evidence="8 11" id="KW-0472">Membrane</keyword>
<dbReference type="Proteomes" id="UP000008783">
    <property type="component" value="Unassembled WGS sequence"/>
</dbReference>
<dbReference type="InterPro" id="IPR027417">
    <property type="entry name" value="P-loop_NTPase"/>
</dbReference>
<dbReference type="InterPro" id="IPR011527">
    <property type="entry name" value="ABC1_TM_dom"/>
</dbReference>
<keyword evidence="4" id="KW-0677">Repeat</keyword>
<feature type="transmembrane region" description="Helical" evidence="11">
    <location>
        <begin position="183"/>
        <end position="202"/>
    </location>
</feature>
<evidence type="ECO:0000256" key="10">
    <source>
        <dbReference type="SAM" id="MobiDB-lite"/>
    </source>
</evidence>